<proteinExistence type="predicted"/>
<dbReference type="AlphaFoldDB" id="A0A4Q1BP98"/>
<reference evidence="4 5" key="1">
    <citation type="submission" date="2016-06" db="EMBL/GenBank/DDBJ databases">
        <title>Evolution of pathogenesis and genome organization in the Tremellales.</title>
        <authorList>
            <person name="Cuomo C."/>
            <person name="Litvintseva A."/>
            <person name="Heitman J."/>
            <person name="Chen Y."/>
            <person name="Sun S."/>
            <person name="Springer D."/>
            <person name="Dromer F."/>
            <person name="Young S."/>
            <person name="Zeng Q."/>
            <person name="Chapman S."/>
            <person name="Gujja S."/>
            <person name="Saif S."/>
            <person name="Birren B."/>
        </authorList>
    </citation>
    <scope>NUCLEOTIDE SEQUENCE [LARGE SCALE GENOMIC DNA]</scope>
    <source>
        <strain evidence="4 5">ATCC 28783</strain>
    </source>
</reference>
<feature type="region of interest" description="Disordered" evidence="2">
    <location>
        <begin position="1"/>
        <end position="22"/>
    </location>
</feature>
<dbReference type="STRING" id="5217.A0A4Q1BP98"/>
<keyword evidence="1" id="KW-0479">Metal-binding</keyword>
<feature type="compositionally biased region" description="Low complexity" evidence="2">
    <location>
        <begin position="51"/>
        <end position="68"/>
    </location>
</feature>
<dbReference type="PROSITE" id="PS50157">
    <property type="entry name" value="ZINC_FINGER_C2H2_2"/>
    <property type="match status" value="1"/>
</dbReference>
<keyword evidence="1" id="KW-0863">Zinc-finger</keyword>
<dbReference type="GO" id="GO:0008270">
    <property type="term" value="F:zinc ion binding"/>
    <property type="evidence" value="ECO:0007669"/>
    <property type="project" value="UniProtKB-KW"/>
</dbReference>
<feature type="region of interest" description="Disordered" evidence="2">
    <location>
        <begin position="419"/>
        <end position="479"/>
    </location>
</feature>
<evidence type="ECO:0000256" key="2">
    <source>
        <dbReference type="SAM" id="MobiDB-lite"/>
    </source>
</evidence>
<feature type="region of interest" description="Disordered" evidence="2">
    <location>
        <begin position="37"/>
        <end position="74"/>
    </location>
</feature>
<sequence>MDTRPLYPSRGRRASCSTTDFDKTDVNLSSNAQLQQQGASFKLSSQPHSLSYPTSKPSTTQSSSSNTNGDTLDIIPSDQITNWYPFRPYRPPIGQPWPTLAPIYTTAHPSVFSNSPAHSPTHVGRHSPSITSSEPTPFHAPVSLPGENMSASSRESPLEHGYASAPVAESNFAFGASTHNAPWHGNGDDSNCSPCSSASPARDHMNLPSTFHFQPNIGSTIFPGQSFQNSSSNIPCPLPGGSSFFPRLSRQASSALRQAQNGRKGKDRDEILSSSTFRPYTVPPISTPNLLHPPNLPHPAFHHLGAGPTTSLPLLTPPPSRQPSLTDGATAPKLEGWIPPADRTVPCPRRTPRRRRDSDSSQQDHDEIQGVMSSSQTTLGWGAMGNLPVYRYQEGSFAGRVNRNVNAWDHIGPNFGLLDEQPPNHGIHPSVIHPPPLHSSHSFHHFPQTHSSSSSEGGVGPSRHSRSVGSSVKRKTIPKKELPLEDRRVYECPVNDCTVRCTRANDVQRHFRNKHTNSRPFSCPVCQCCWSRKDKLPGHMEKHHPNVPYTMPEDPSE</sequence>
<accession>A0A4Q1BP98</accession>
<keyword evidence="1" id="KW-0862">Zinc</keyword>
<dbReference type="SUPFAM" id="SSF57667">
    <property type="entry name" value="beta-beta-alpha zinc fingers"/>
    <property type="match status" value="1"/>
</dbReference>
<feature type="region of interest" description="Disordered" evidence="2">
    <location>
        <begin position="115"/>
        <end position="140"/>
    </location>
</feature>
<dbReference type="InParanoid" id="A0A4Q1BP98"/>
<dbReference type="InterPro" id="IPR013087">
    <property type="entry name" value="Znf_C2H2_type"/>
</dbReference>
<feature type="compositionally biased region" description="Low complexity" evidence="2">
    <location>
        <begin position="445"/>
        <end position="455"/>
    </location>
</feature>
<dbReference type="SMART" id="SM00355">
    <property type="entry name" value="ZnF_C2H2"/>
    <property type="match status" value="2"/>
</dbReference>
<comment type="caution">
    <text evidence="4">The sequence shown here is derived from an EMBL/GenBank/DDBJ whole genome shotgun (WGS) entry which is preliminary data.</text>
</comment>
<evidence type="ECO:0000313" key="5">
    <source>
        <dbReference type="Proteomes" id="UP000289152"/>
    </source>
</evidence>
<dbReference type="VEuPathDB" id="FungiDB:TREMEDRAFT_60358"/>
<feature type="domain" description="C2H2-type" evidence="3">
    <location>
        <begin position="490"/>
        <end position="520"/>
    </location>
</feature>
<name>A0A4Q1BP98_TREME</name>
<evidence type="ECO:0000313" key="4">
    <source>
        <dbReference type="EMBL" id="RXK39716.1"/>
    </source>
</evidence>
<dbReference type="EMBL" id="SDIL01000028">
    <property type="protein sequence ID" value="RXK39716.1"/>
    <property type="molecule type" value="Genomic_DNA"/>
</dbReference>
<dbReference type="InterPro" id="IPR036236">
    <property type="entry name" value="Znf_C2H2_sf"/>
</dbReference>
<keyword evidence="5" id="KW-1185">Reference proteome</keyword>
<organism evidence="4 5">
    <name type="scientific">Tremella mesenterica</name>
    <name type="common">Jelly fungus</name>
    <dbReference type="NCBI Taxonomy" id="5217"/>
    <lineage>
        <taxon>Eukaryota</taxon>
        <taxon>Fungi</taxon>
        <taxon>Dikarya</taxon>
        <taxon>Basidiomycota</taxon>
        <taxon>Agaricomycotina</taxon>
        <taxon>Tremellomycetes</taxon>
        <taxon>Tremellales</taxon>
        <taxon>Tremellaceae</taxon>
        <taxon>Tremella</taxon>
    </lineage>
</organism>
<dbReference type="Proteomes" id="UP000289152">
    <property type="component" value="Unassembled WGS sequence"/>
</dbReference>
<feature type="compositionally biased region" description="Low complexity" evidence="2">
    <location>
        <begin position="288"/>
        <end position="314"/>
    </location>
</feature>
<feature type="compositionally biased region" description="Basic and acidic residues" evidence="2">
    <location>
        <begin position="356"/>
        <end position="368"/>
    </location>
</feature>
<feature type="compositionally biased region" description="Polar residues" evidence="2">
    <location>
        <begin position="37"/>
        <end position="49"/>
    </location>
</feature>
<dbReference type="OrthoDB" id="2574428at2759"/>
<protein>
    <recommendedName>
        <fullName evidence="3">C2H2-type domain-containing protein</fullName>
    </recommendedName>
</protein>
<gene>
    <name evidence="4" type="ORF">M231_03071</name>
</gene>
<feature type="region of interest" description="Disordered" evidence="2">
    <location>
        <begin position="254"/>
        <end position="374"/>
    </location>
</feature>
<dbReference type="Gene3D" id="3.30.160.60">
    <property type="entry name" value="Classic Zinc Finger"/>
    <property type="match status" value="1"/>
</dbReference>
<evidence type="ECO:0000259" key="3">
    <source>
        <dbReference type="PROSITE" id="PS50157"/>
    </source>
</evidence>
<dbReference type="PROSITE" id="PS00028">
    <property type="entry name" value="ZINC_FINGER_C2H2_1"/>
    <property type="match status" value="2"/>
</dbReference>
<evidence type="ECO:0000256" key="1">
    <source>
        <dbReference type="PROSITE-ProRule" id="PRU00042"/>
    </source>
</evidence>